<proteinExistence type="predicted"/>
<protein>
    <submittedName>
        <fullName evidence="1">Uncharacterized protein</fullName>
    </submittedName>
</protein>
<accession>A0A401SXF5</accession>
<keyword evidence="2" id="KW-1185">Reference proteome</keyword>
<evidence type="ECO:0000313" key="2">
    <source>
        <dbReference type="Proteomes" id="UP000287033"/>
    </source>
</evidence>
<dbReference type="AlphaFoldDB" id="A0A401SXF5"/>
<dbReference type="Proteomes" id="UP000287033">
    <property type="component" value="Unassembled WGS sequence"/>
</dbReference>
<reference evidence="1 2" key="1">
    <citation type="journal article" date="2018" name="Nat. Ecol. Evol.">
        <title>Shark genomes provide insights into elasmobranch evolution and the origin of vertebrates.</title>
        <authorList>
            <person name="Hara Y"/>
            <person name="Yamaguchi K"/>
            <person name="Onimaru K"/>
            <person name="Kadota M"/>
            <person name="Koyanagi M"/>
            <person name="Keeley SD"/>
            <person name="Tatsumi K"/>
            <person name="Tanaka K"/>
            <person name="Motone F"/>
            <person name="Kageyama Y"/>
            <person name="Nozu R"/>
            <person name="Adachi N"/>
            <person name="Nishimura O"/>
            <person name="Nakagawa R"/>
            <person name="Tanegashima C"/>
            <person name="Kiyatake I"/>
            <person name="Matsumoto R"/>
            <person name="Murakumo K"/>
            <person name="Nishida K"/>
            <person name="Terakita A"/>
            <person name="Kuratani S"/>
            <person name="Sato K"/>
            <person name="Hyodo S Kuraku.S."/>
        </authorList>
    </citation>
    <scope>NUCLEOTIDE SEQUENCE [LARGE SCALE GENOMIC DNA]</scope>
</reference>
<comment type="caution">
    <text evidence="1">The sequence shown here is derived from an EMBL/GenBank/DDBJ whole genome shotgun (WGS) entry which is preliminary data.</text>
</comment>
<dbReference type="EMBL" id="BEZZ01000661">
    <property type="protein sequence ID" value="GCC35068.1"/>
    <property type="molecule type" value="Genomic_DNA"/>
</dbReference>
<organism evidence="1 2">
    <name type="scientific">Chiloscyllium punctatum</name>
    <name type="common">Brownbanded bambooshark</name>
    <name type="synonym">Hemiscyllium punctatum</name>
    <dbReference type="NCBI Taxonomy" id="137246"/>
    <lineage>
        <taxon>Eukaryota</taxon>
        <taxon>Metazoa</taxon>
        <taxon>Chordata</taxon>
        <taxon>Craniata</taxon>
        <taxon>Vertebrata</taxon>
        <taxon>Chondrichthyes</taxon>
        <taxon>Elasmobranchii</taxon>
        <taxon>Galeomorphii</taxon>
        <taxon>Galeoidea</taxon>
        <taxon>Orectolobiformes</taxon>
        <taxon>Hemiscylliidae</taxon>
        <taxon>Chiloscyllium</taxon>
    </lineage>
</organism>
<name>A0A401SXF5_CHIPU</name>
<evidence type="ECO:0000313" key="1">
    <source>
        <dbReference type="EMBL" id="GCC35068.1"/>
    </source>
</evidence>
<gene>
    <name evidence="1" type="ORF">chiPu_0013548</name>
</gene>
<sequence>MLNAVRLRQLLRPIDADSLKAAPPTPGRRICSLKRSPSAAVPLGRYRAGWLRTTFPTCALSLYRNTAHTGAAHFSD</sequence>